<accession>A0ACA9JUY8</accession>
<dbReference type="Proteomes" id="UP000789702">
    <property type="component" value="Unassembled WGS sequence"/>
</dbReference>
<reference evidence="1" key="1">
    <citation type="submission" date="2021-06" db="EMBL/GenBank/DDBJ databases">
        <authorList>
            <person name="Kallberg Y."/>
            <person name="Tangrot J."/>
            <person name="Rosling A."/>
        </authorList>
    </citation>
    <scope>NUCLEOTIDE SEQUENCE</scope>
    <source>
        <strain evidence="1">IL203A</strain>
    </source>
</reference>
<gene>
    <name evidence="1" type="ORF">DHETER_LOCUS25</name>
</gene>
<organism evidence="1 2">
    <name type="scientific">Dentiscutata heterogama</name>
    <dbReference type="NCBI Taxonomy" id="1316150"/>
    <lineage>
        <taxon>Eukaryota</taxon>
        <taxon>Fungi</taxon>
        <taxon>Fungi incertae sedis</taxon>
        <taxon>Mucoromycota</taxon>
        <taxon>Glomeromycotina</taxon>
        <taxon>Glomeromycetes</taxon>
        <taxon>Diversisporales</taxon>
        <taxon>Gigasporaceae</taxon>
        <taxon>Dentiscutata</taxon>
    </lineage>
</organism>
<evidence type="ECO:0000313" key="2">
    <source>
        <dbReference type="Proteomes" id="UP000789702"/>
    </source>
</evidence>
<keyword evidence="2" id="KW-1185">Reference proteome</keyword>
<comment type="caution">
    <text evidence="1">The sequence shown here is derived from an EMBL/GenBank/DDBJ whole genome shotgun (WGS) entry which is preliminary data.</text>
</comment>
<protein>
    <submittedName>
        <fullName evidence="1">14390_t:CDS:1</fullName>
    </submittedName>
</protein>
<evidence type="ECO:0000313" key="1">
    <source>
        <dbReference type="EMBL" id="CAG8437647.1"/>
    </source>
</evidence>
<dbReference type="EMBL" id="CAJVPU010000007">
    <property type="protein sequence ID" value="CAG8437647.1"/>
    <property type="molecule type" value="Genomic_DNA"/>
</dbReference>
<sequence>MGNDLDNTIQDLVDGKVRIEDFPLINVCLIEDIFYSSDNRRLYCFKEAIKRGLDVDRIPVIIRRVSDVNIEWKMEGAQRKLSQNEVQLILQENCSLKTENGYLQKENDGLRNQNEKLENQVEKLESKNEEEWQQARQEREQSRQEREQARRERQQARQERQNLQKIFFLIIFILFFFLLSCQFGARWFAKPGKKFLTSILSGKRLLRIAVSNLQDRTRENIKLTSQYSLKTMKKFALVTRVC</sequence>
<name>A0ACA9JUY8_9GLOM</name>
<proteinExistence type="predicted"/>